<keyword evidence="1" id="KW-0732">Signal</keyword>
<evidence type="ECO:0000313" key="3">
    <source>
        <dbReference type="Proteomes" id="UP001301958"/>
    </source>
</evidence>
<reference evidence="2" key="2">
    <citation type="submission" date="2023-05" db="EMBL/GenBank/DDBJ databases">
        <authorList>
            <consortium name="Lawrence Berkeley National Laboratory"/>
            <person name="Steindorff A."/>
            <person name="Hensen N."/>
            <person name="Bonometti L."/>
            <person name="Westerberg I."/>
            <person name="Brannstrom I.O."/>
            <person name="Guillou S."/>
            <person name="Cros-Aarteil S."/>
            <person name="Calhoun S."/>
            <person name="Haridas S."/>
            <person name="Kuo A."/>
            <person name="Mondo S."/>
            <person name="Pangilinan J."/>
            <person name="Riley R."/>
            <person name="Labutti K."/>
            <person name="Andreopoulos B."/>
            <person name="Lipzen A."/>
            <person name="Chen C."/>
            <person name="Yanf M."/>
            <person name="Daum C."/>
            <person name="Ng V."/>
            <person name="Clum A."/>
            <person name="Ohm R."/>
            <person name="Martin F."/>
            <person name="Silar P."/>
            <person name="Natvig D."/>
            <person name="Lalanne C."/>
            <person name="Gautier V."/>
            <person name="Ament-Velasquez S.L."/>
            <person name="Kruys A."/>
            <person name="Hutchinson M.I."/>
            <person name="Powell A.J."/>
            <person name="Barry K."/>
            <person name="Miller A.N."/>
            <person name="Grigoriev I.V."/>
            <person name="Debuchy R."/>
            <person name="Gladieux P."/>
            <person name="Thoren M.H."/>
            <person name="Johannesson H."/>
        </authorList>
    </citation>
    <scope>NUCLEOTIDE SEQUENCE</scope>
    <source>
        <strain evidence="2">CBS 990.96</strain>
    </source>
</reference>
<name>A0AAN7GUD8_9PEZI</name>
<accession>A0AAN7GUD8</accession>
<comment type="caution">
    <text evidence="2">The sequence shown here is derived from an EMBL/GenBank/DDBJ whole genome shotgun (WGS) entry which is preliminary data.</text>
</comment>
<organism evidence="2 3">
    <name type="scientific">Podospora fimiseda</name>
    <dbReference type="NCBI Taxonomy" id="252190"/>
    <lineage>
        <taxon>Eukaryota</taxon>
        <taxon>Fungi</taxon>
        <taxon>Dikarya</taxon>
        <taxon>Ascomycota</taxon>
        <taxon>Pezizomycotina</taxon>
        <taxon>Sordariomycetes</taxon>
        <taxon>Sordariomycetidae</taxon>
        <taxon>Sordariales</taxon>
        <taxon>Podosporaceae</taxon>
        <taxon>Podospora</taxon>
    </lineage>
</organism>
<protein>
    <submittedName>
        <fullName evidence="2">Uncharacterized protein</fullName>
    </submittedName>
</protein>
<keyword evidence="3" id="KW-1185">Reference proteome</keyword>
<dbReference type="AlphaFoldDB" id="A0AAN7GUD8"/>
<evidence type="ECO:0000256" key="1">
    <source>
        <dbReference type="SAM" id="SignalP"/>
    </source>
</evidence>
<sequence length="206" mass="22234">MSFFIWIPLLFSLQWSFARSARPYDVCYADGSVCDAYLDIKCDIKDYSAPKTFYECICVTKLPLQQSCDECVYEYGIASTVDNSYWTSVCSSQGVEIGTIPVSAQISFAARTQTMSVPKSRTFNSAAMLSSYSVKATASTSKQFTTPTVQWWTSTYGGAQPGSGFVPVETAPPSVEDIGDGKSGGRTNTAGLALGAICLVVALLWC</sequence>
<reference evidence="2" key="1">
    <citation type="journal article" date="2023" name="Mol. Phylogenet. Evol.">
        <title>Genome-scale phylogeny and comparative genomics of the fungal order Sordariales.</title>
        <authorList>
            <person name="Hensen N."/>
            <person name="Bonometti L."/>
            <person name="Westerberg I."/>
            <person name="Brannstrom I.O."/>
            <person name="Guillou S."/>
            <person name="Cros-Aarteil S."/>
            <person name="Calhoun S."/>
            <person name="Haridas S."/>
            <person name="Kuo A."/>
            <person name="Mondo S."/>
            <person name="Pangilinan J."/>
            <person name="Riley R."/>
            <person name="LaButti K."/>
            <person name="Andreopoulos B."/>
            <person name="Lipzen A."/>
            <person name="Chen C."/>
            <person name="Yan M."/>
            <person name="Daum C."/>
            <person name="Ng V."/>
            <person name="Clum A."/>
            <person name="Steindorff A."/>
            <person name="Ohm R.A."/>
            <person name="Martin F."/>
            <person name="Silar P."/>
            <person name="Natvig D.O."/>
            <person name="Lalanne C."/>
            <person name="Gautier V."/>
            <person name="Ament-Velasquez S.L."/>
            <person name="Kruys A."/>
            <person name="Hutchinson M.I."/>
            <person name="Powell A.J."/>
            <person name="Barry K."/>
            <person name="Miller A.N."/>
            <person name="Grigoriev I.V."/>
            <person name="Debuchy R."/>
            <person name="Gladieux P."/>
            <person name="Hiltunen Thoren M."/>
            <person name="Johannesson H."/>
        </authorList>
    </citation>
    <scope>NUCLEOTIDE SEQUENCE</scope>
    <source>
        <strain evidence="2">CBS 990.96</strain>
    </source>
</reference>
<dbReference type="EMBL" id="MU865376">
    <property type="protein sequence ID" value="KAK4225062.1"/>
    <property type="molecule type" value="Genomic_DNA"/>
</dbReference>
<feature type="signal peptide" evidence="1">
    <location>
        <begin position="1"/>
        <end position="20"/>
    </location>
</feature>
<gene>
    <name evidence="2" type="ORF">QBC38DRAFT_280082</name>
</gene>
<evidence type="ECO:0000313" key="2">
    <source>
        <dbReference type="EMBL" id="KAK4225062.1"/>
    </source>
</evidence>
<dbReference type="Proteomes" id="UP001301958">
    <property type="component" value="Unassembled WGS sequence"/>
</dbReference>
<feature type="chain" id="PRO_5042982846" evidence="1">
    <location>
        <begin position="21"/>
        <end position="206"/>
    </location>
</feature>
<proteinExistence type="predicted"/>